<accession>A0ABN8IS79</accession>
<dbReference type="EMBL" id="OW152841">
    <property type="protein sequence ID" value="CAH2062424.1"/>
    <property type="molecule type" value="Genomic_DNA"/>
</dbReference>
<dbReference type="Proteomes" id="UP000837857">
    <property type="component" value="Chromosome 29"/>
</dbReference>
<dbReference type="PANTHER" id="PTHR33936">
    <property type="entry name" value="PROTEIN CBG17840"/>
    <property type="match status" value="1"/>
</dbReference>
<keyword evidence="5" id="KW-1185">Reference proteome</keyword>
<gene>
    <name evidence="4" type="ORF">IPOD504_LOCUS11968</name>
</gene>
<dbReference type="PROSITE" id="PS00028">
    <property type="entry name" value="ZINC_FINGER_C2H2_1"/>
    <property type="match status" value="6"/>
</dbReference>
<dbReference type="Gene3D" id="3.30.160.60">
    <property type="entry name" value="Classic Zinc Finger"/>
    <property type="match status" value="2"/>
</dbReference>
<name>A0ABN8IS79_9NEOP</name>
<keyword evidence="1" id="KW-0863">Zinc-finger</keyword>
<dbReference type="InterPro" id="IPR013087">
    <property type="entry name" value="Znf_C2H2_type"/>
</dbReference>
<protein>
    <recommendedName>
        <fullName evidence="3">C2H2-type domain-containing protein</fullName>
    </recommendedName>
</protein>
<proteinExistence type="predicted"/>
<dbReference type="PROSITE" id="PS50157">
    <property type="entry name" value="ZINC_FINGER_C2H2_2"/>
    <property type="match status" value="1"/>
</dbReference>
<evidence type="ECO:0000259" key="3">
    <source>
        <dbReference type="PROSITE" id="PS50157"/>
    </source>
</evidence>
<feature type="region of interest" description="Disordered" evidence="2">
    <location>
        <begin position="1"/>
        <end position="44"/>
    </location>
</feature>
<feature type="non-terminal residue" evidence="4">
    <location>
        <position position="639"/>
    </location>
</feature>
<evidence type="ECO:0000313" key="5">
    <source>
        <dbReference type="Proteomes" id="UP000837857"/>
    </source>
</evidence>
<organism evidence="4 5">
    <name type="scientific">Iphiclides podalirius</name>
    <name type="common">scarce swallowtail</name>
    <dbReference type="NCBI Taxonomy" id="110791"/>
    <lineage>
        <taxon>Eukaryota</taxon>
        <taxon>Metazoa</taxon>
        <taxon>Ecdysozoa</taxon>
        <taxon>Arthropoda</taxon>
        <taxon>Hexapoda</taxon>
        <taxon>Insecta</taxon>
        <taxon>Pterygota</taxon>
        <taxon>Neoptera</taxon>
        <taxon>Endopterygota</taxon>
        <taxon>Lepidoptera</taxon>
        <taxon>Glossata</taxon>
        <taxon>Ditrysia</taxon>
        <taxon>Papilionoidea</taxon>
        <taxon>Papilionidae</taxon>
        <taxon>Papilioninae</taxon>
        <taxon>Iphiclides</taxon>
    </lineage>
</organism>
<dbReference type="PANTHER" id="PTHR33936:SF24">
    <property type="entry name" value="C2H2-TYPE DOMAIN-CONTAINING PROTEIN"/>
    <property type="match status" value="1"/>
</dbReference>
<dbReference type="InterPro" id="IPR052797">
    <property type="entry name" value="RegFact_GeneExpr_CellDeath"/>
</dbReference>
<dbReference type="SMART" id="SM00355">
    <property type="entry name" value="ZnF_C2H2"/>
    <property type="match status" value="9"/>
</dbReference>
<evidence type="ECO:0000313" key="4">
    <source>
        <dbReference type="EMBL" id="CAH2062424.1"/>
    </source>
</evidence>
<sequence length="639" mass="71273">MLQSIKDEEYLDESILEEAETTSDQQKTRKPPDFAANPENADGGHHEIQALDETTCIYCNVRLPTVDQVDQHVRAVHGLEPRTGVRVRECTLCGASLRDLADHLSRCHNANSETEGRQYACHFCDNVYNSKKACFTHLRMKHGLKLCNDHTPKYSSSDRKKCHICKRDFSQKQILNNHLWKAHGYEVEKRKAFFCPLCNERVSYGTNFSAHLLHHHQVREQVEQLEFSSMDDFMLFKSAIQEETKFRFRKTTASKQTIEGVRSHYMCSQSGIYVYQGKGKRPAPERQIYKTGKACPAHMIVTETLDRVVVTFYKTHVGHGTCPYYEPREPKRAKCEAAEAEGPPQLVCDACGAGYASAEKFKCHVASHGLKLYPCESCDDVSLALGAEKFKCHVASHGLKLYPCESCDDVSLALGAQKFKCHVASHGLKLYPCESCDDVSLALAAEKFKCHVASPGLKLYPCESCDDLSLALAAEKFKCHVASPGLKLYPCESCDDTEDEGRLSLALAAEKFKCHVASPGLKLYPCESCDDVSLALAAEKFKCHVASPGLKLYPCESCDDVSLALAAEKFKCHVASPGLKLYPCESCDDVSLALAAEKFKCHVASPGLKLYPCESCDDLFQNIDAWNRHVRIEHDPSLL</sequence>
<keyword evidence="1" id="KW-0862">Zinc</keyword>
<reference evidence="4" key="1">
    <citation type="submission" date="2022-03" db="EMBL/GenBank/DDBJ databases">
        <authorList>
            <person name="Martin H S."/>
        </authorList>
    </citation>
    <scope>NUCLEOTIDE SEQUENCE</scope>
</reference>
<keyword evidence="1" id="KW-0479">Metal-binding</keyword>
<feature type="domain" description="C2H2-type" evidence="3">
    <location>
        <begin position="160"/>
        <end position="188"/>
    </location>
</feature>
<evidence type="ECO:0000256" key="1">
    <source>
        <dbReference type="PROSITE-ProRule" id="PRU00042"/>
    </source>
</evidence>
<evidence type="ECO:0000256" key="2">
    <source>
        <dbReference type="SAM" id="MobiDB-lite"/>
    </source>
</evidence>
<feature type="compositionally biased region" description="Acidic residues" evidence="2">
    <location>
        <begin position="9"/>
        <end position="21"/>
    </location>
</feature>